<evidence type="ECO:0000256" key="4">
    <source>
        <dbReference type="ARBA" id="ARBA00022729"/>
    </source>
</evidence>
<sequence length="338" mass="37923">MKQSDKEKTDSRAAMQNKDFRKAINFAFDRHAYAEQTNGEDGADRILRNTVTPSNFVQVGDKNFGDIVNEKIVNYGKDWANINLNDGKQDFLNPDKAKEKFAKAKESLQAQGVTFPIHLDMPVDQTAKLDVQQAGSFKQTVEETLGKENVVIDVIQLSQDEKDQATFFADTAEQKDYNIDISGWGGDYSDPKTYLAIPDPETGSQLKNMGLSEGKDKEVKDKIGLADYKKLLDQADAEITDTQARYEKYAEAQAWLTDSALFLPVQSGGANPIFRKTVPFTGPFSFVGNKGNADNYKYVELQKEAVTAKQYQELYEKWLKEKAESNKKAQEGLANHIQ</sequence>
<dbReference type="PANTHER" id="PTHR30290">
    <property type="entry name" value="PERIPLASMIC BINDING COMPONENT OF ABC TRANSPORTER"/>
    <property type="match status" value="1"/>
</dbReference>
<dbReference type="InterPro" id="IPR039424">
    <property type="entry name" value="SBP_5"/>
</dbReference>
<keyword evidence="5" id="KW-0175">Coiled coil</keyword>
<keyword evidence="4" id="KW-0732">Signal</keyword>
<dbReference type="AlphaFoldDB" id="A0A139Q699"/>
<proteinExistence type="inferred from homology"/>
<feature type="coiled-coil region" evidence="5">
    <location>
        <begin position="225"/>
        <end position="252"/>
    </location>
</feature>
<dbReference type="PANTHER" id="PTHR30290:SF10">
    <property type="entry name" value="PERIPLASMIC OLIGOPEPTIDE-BINDING PROTEIN-RELATED"/>
    <property type="match status" value="1"/>
</dbReference>
<evidence type="ECO:0000313" key="7">
    <source>
        <dbReference type="EMBL" id="KXT98089.1"/>
    </source>
</evidence>
<evidence type="ECO:0000256" key="1">
    <source>
        <dbReference type="ARBA" id="ARBA00004196"/>
    </source>
</evidence>
<dbReference type="Gene3D" id="3.10.105.10">
    <property type="entry name" value="Dipeptide-binding Protein, Domain 3"/>
    <property type="match status" value="1"/>
</dbReference>
<accession>A0A139Q699</accession>
<dbReference type="GO" id="GO:0015833">
    <property type="term" value="P:peptide transport"/>
    <property type="evidence" value="ECO:0007669"/>
    <property type="project" value="TreeGrafter"/>
</dbReference>
<dbReference type="InterPro" id="IPR000914">
    <property type="entry name" value="SBP_5_dom"/>
</dbReference>
<evidence type="ECO:0000259" key="6">
    <source>
        <dbReference type="Pfam" id="PF00496"/>
    </source>
</evidence>
<evidence type="ECO:0000256" key="5">
    <source>
        <dbReference type="SAM" id="Coils"/>
    </source>
</evidence>
<feature type="domain" description="Solute-binding protein family 5" evidence="6">
    <location>
        <begin position="12"/>
        <end position="196"/>
    </location>
</feature>
<comment type="caution">
    <text evidence="7">The sequence shown here is derived from an EMBL/GenBank/DDBJ whole genome shotgun (WGS) entry which is preliminary data.</text>
</comment>
<evidence type="ECO:0000256" key="2">
    <source>
        <dbReference type="ARBA" id="ARBA00005695"/>
    </source>
</evidence>
<protein>
    <submittedName>
        <fullName evidence="7">Oligopeptide ABC transporter, periplasmic oligopeptide-binding protein OppA</fullName>
    </submittedName>
</protein>
<dbReference type="Proteomes" id="UP000070136">
    <property type="component" value="Unassembled WGS sequence"/>
</dbReference>
<comment type="subcellular location">
    <subcellularLocation>
        <location evidence="1">Cell envelope</location>
    </subcellularLocation>
</comment>
<dbReference type="GO" id="GO:1904680">
    <property type="term" value="F:peptide transmembrane transporter activity"/>
    <property type="evidence" value="ECO:0007669"/>
    <property type="project" value="TreeGrafter"/>
</dbReference>
<dbReference type="EMBL" id="LQOA01000040">
    <property type="protein sequence ID" value="KXT98089.1"/>
    <property type="molecule type" value="Genomic_DNA"/>
</dbReference>
<organism evidence="7 8">
    <name type="scientific">Streptococcus mitis</name>
    <dbReference type="NCBI Taxonomy" id="28037"/>
    <lineage>
        <taxon>Bacteria</taxon>
        <taxon>Bacillati</taxon>
        <taxon>Bacillota</taxon>
        <taxon>Bacilli</taxon>
        <taxon>Lactobacillales</taxon>
        <taxon>Streptococcaceae</taxon>
        <taxon>Streptococcus</taxon>
        <taxon>Streptococcus mitis group</taxon>
    </lineage>
</organism>
<comment type="similarity">
    <text evidence="2">Belongs to the bacterial solute-binding protein 5 family.</text>
</comment>
<name>A0A139Q699_STRMT</name>
<evidence type="ECO:0000313" key="8">
    <source>
        <dbReference type="Proteomes" id="UP000070136"/>
    </source>
</evidence>
<keyword evidence="3" id="KW-0813">Transport</keyword>
<gene>
    <name evidence="7" type="ORF">SMIDD28_01365</name>
</gene>
<evidence type="ECO:0000256" key="3">
    <source>
        <dbReference type="ARBA" id="ARBA00022448"/>
    </source>
</evidence>
<dbReference type="Pfam" id="PF00496">
    <property type="entry name" value="SBP_bac_5"/>
    <property type="match status" value="1"/>
</dbReference>
<dbReference type="SUPFAM" id="SSF53850">
    <property type="entry name" value="Periplasmic binding protein-like II"/>
    <property type="match status" value="1"/>
</dbReference>
<dbReference type="PATRIC" id="fig|28037.234.peg.1430"/>
<dbReference type="GO" id="GO:0030313">
    <property type="term" value="C:cell envelope"/>
    <property type="evidence" value="ECO:0007669"/>
    <property type="project" value="UniProtKB-SubCell"/>
</dbReference>
<reference evidence="7 8" key="1">
    <citation type="submission" date="2016-01" db="EMBL/GenBank/DDBJ databases">
        <title>Highly variable Streptococcus oralis are common among viridans streptococci isolated from primates.</title>
        <authorList>
            <person name="Denapaite D."/>
            <person name="Rieger M."/>
            <person name="Koendgen S."/>
            <person name="Brueckner R."/>
            <person name="Ochigava I."/>
            <person name="Kappeler P."/>
            <person name="Maetz-Rensing K."/>
            <person name="Leendertz F."/>
            <person name="Hakenbeck R."/>
        </authorList>
    </citation>
    <scope>NUCLEOTIDE SEQUENCE [LARGE SCALE GENOMIC DNA]</scope>
    <source>
        <strain evidence="7 8">DD28</strain>
    </source>
</reference>